<feature type="domain" description="DUF7507" evidence="1">
    <location>
        <begin position="251"/>
        <end position="360"/>
    </location>
</feature>
<dbReference type="PANTHER" id="PTHR34819">
    <property type="entry name" value="LARGE CYSTEINE-RICH PERIPLASMIC PROTEIN OMCB"/>
    <property type="match status" value="1"/>
</dbReference>
<dbReference type="InterPro" id="IPR047589">
    <property type="entry name" value="DUF11_rpt"/>
</dbReference>
<evidence type="ECO:0000259" key="1">
    <source>
        <dbReference type="Pfam" id="PF24346"/>
    </source>
</evidence>
<feature type="domain" description="DUF7507" evidence="1">
    <location>
        <begin position="133"/>
        <end position="239"/>
    </location>
</feature>
<dbReference type="EMBL" id="RCBY01000259">
    <property type="protein sequence ID" value="RQH27426.1"/>
    <property type="molecule type" value="Genomic_DNA"/>
</dbReference>
<feature type="domain" description="DUF7507" evidence="1">
    <location>
        <begin position="844"/>
        <end position="951"/>
    </location>
</feature>
<dbReference type="OrthoDB" id="561762at2"/>
<evidence type="ECO:0000313" key="3">
    <source>
        <dbReference type="Proteomes" id="UP000269154"/>
    </source>
</evidence>
<dbReference type="Gene3D" id="2.60.40.10">
    <property type="entry name" value="Immunoglobulins"/>
    <property type="match status" value="2"/>
</dbReference>
<dbReference type="InterPro" id="IPR013783">
    <property type="entry name" value="Ig-like_fold"/>
</dbReference>
<keyword evidence="3" id="KW-1185">Reference proteome</keyword>
<gene>
    <name evidence="2" type="ORF">D5R40_27800</name>
</gene>
<dbReference type="Proteomes" id="UP000269154">
    <property type="component" value="Unassembled WGS sequence"/>
</dbReference>
<dbReference type="PANTHER" id="PTHR34819:SF3">
    <property type="entry name" value="CELL SURFACE PROTEIN"/>
    <property type="match status" value="1"/>
</dbReference>
<feature type="domain" description="DUF7507" evidence="1">
    <location>
        <begin position="377"/>
        <end position="478"/>
    </location>
</feature>
<protein>
    <recommendedName>
        <fullName evidence="1">DUF7507 domain-containing protein</fullName>
    </recommendedName>
</protein>
<name>A0A3N6PCB9_9CYAN</name>
<dbReference type="Pfam" id="PF24346">
    <property type="entry name" value="DUF7507"/>
    <property type="match status" value="9"/>
</dbReference>
<accession>A0A3N6PCB9</accession>
<reference evidence="2 3" key="1">
    <citation type="journal article" date="2018" name="ACS Chem. Biol.">
        <title>Ketoreductase domain dysfunction expands chemodiversity: malyngamide biosynthesis in the cyanobacterium Okeania hirsuta.</title>
        <authorList>
            <person name="Moss N.A."/>
            <person name="Leao T."/>
            <person name="Rankin M."/>
            <person name="McCullough T.M."/>
            <person name="Qu P."/>
            <person name="Korobeynikov A."/>
            <person name="Smith J.L."/>
            <person name="Gerwick L."/>
            <person name="Gerwick W.H."/>
        </authorList>
    </citation>
    <scope>NUCLEOTIDE SEQUENCE [LARGE SCALE GENOMIC DNA]</scope>
    <source>
        <strain evidence="2 3">PAB10Feb10-1</strain>
    </source>
</reference>
<organism evidence="2 3">
    <name type="scientific">Okeania hirsuta</name>
    <dbReference type="NCBI Taxonomy" id="1458930"/>
    <lineage>
        <taxon>Bacteria</taxon>
        <taxon>Bacillati</taxon>
        <taxon>Cyanobacteriota</taxon>
        <taxon>Cyanophyceae</taxon>
        <taxon>Oscillatoriophycideae</taxon>
        <taxon>Oscillatoriales</taxon>
        <taxon>Microcoleaceae</taxon>
        <taxon>Okeania</taxon>
    </lineage>
</organism>
<dbReference type="InterPro" id="IPR051172">
    <property type="entry name" value="Chlamydia_OmcB"/>
</dbReference>
<feature type="domain" description="DUF7507" evidence="1">
    <location>
        <begin position="604"/>
        <end position="709"/>
    </location>
</feature>
<sequence length="1395" mass="149280">MTATSGDTVRYYYEVTNDGTAELFDLDWTDDNGTPGDTTDDFTLTDASILKVIDFDGNEFTSGFDSLYGDLDSEGDANDLAPGATVIFYEEVQLSAQGTVINTADAIGNNGASGGNFEELTDSDTATVNVEGTPAIGVTKTADVTSVNAADQVVNYTYTVSNDGDVPLTGITLSDDNFTPADTGDDFHPTLTDDGNGDEILDVDESWTYTATYTVTQADLDDGSDLVNFATADSNETEEKKDDETVEVLQQPNLAVVKTADITEVQVAGTDITYTYTVTNTGNQTLTNVTVMDDNFTPDDGDATNGDETLDDIPIALSSTTLAPGETTTGSYTYTVTQEDINSGADLVNVATADSNETEKKTDDAKVDVLQDIDFLLLKTANINEVNTAGQVITYTYTIENTGTVSLTNVSLIDNNFTPDNSNDDFDPEFVPSSDVNGNEVLDVGETWEYTYSYTVTQDDIDSGTALVNVATADTEETDPKTDNETVTIDQNPNLSILKEANVTEVDAAGEQIVYTYTVKNEGNVTLENVTVTDDNFTTDDGDDIPITLSSTTLAPGETTTGSYTYTVTQADIDSGADLVNVAIADSDQTEPKTDDETVDVIQQPSLSILKEADVSIVSTAGQVITYTYTLKNTGNQSLTNVTLSDDNFTPTNPGDDLNPTFDVSSDNGNGILDVGEIWKYTATHTVTQAEIDTGASLVNVATADSEETEPQKDNEQVQIFQNPSLSILKEADVTEVDAAGEQIVYTYTVKNEGNVTLENVTVTDDNFTPDDEDATNGDETLDDISITLSNRTLAPGETTTGTYTYTVTQADIDSGADLVNVAIADSDRTEPTEDDETVDVVQNPGLSILKEANLTEVDAAGDQIVYKYTVENTGNVTLDNVTVTDDNFTPDDGDATNGDETLDDIPITLSSTTLAPGETTTGTYTYIVTQADIDSAADLVNVAIADSDQTDPKTDDEKVDVLEDADFLLLKEADVSEVDEVGEVITYIYTVTNSGNQTLTGFTLSDDNFTPDDLTDDFFPTLTNNGNGDNNLDVGETWKYTATYTVTQADFDSGLDLVNVATGDTDQTEPKTDDETVDVVQNPSITLEKVTTDGVVTGDNIGVSAGESISWIYTVTNDGNLNLSNINLIDDPQGVITNLVVDGDGDAILAPNETWIYELTGTAITGSYQNLGTVTGDHSNGQGQVEATDPSSYTGIEGPGVRTPGFWVNWTEVWDGNPENDSRFAERSGFPSGDLLLAPYSASEQAPQVLDPVSGTYQTGLLVGDYNRNGITDESESTIFYSLNEAKSILAAKQKEQKNDKRYTLDRSLVASWLNFTAFNPAPTDDIDNGIAWIQEHTPDENLDGIGDGDLILEASTYAVPANSDFWTESNPIVPNGGELIHTALDDYNNNGLF</sequence>
<dbReference type="RefSeq" id="WP_124155489.1">
    <property type="nucleotide sequence ID" value="NZ_CAWOLW010000178.1"/>
</dbReference>
<feature type="domain" description="DUF7507" evidence="1">
    <location>
        <begin position="492"/>
        <end position="590"/>
    </location>
</feature>
<proteinExistence type="predicted"/>
<feature type="domain" description="DUF7507" evidence="1">
    <location>
        <begin position="723"/>
        <end position="830"/>
    </location>
</feature>
<dbReference type="NCBIfam" id="TIGR01451">
    <property type="entry name" value="B_ant_repeat"/>
    <property type="match status" value="6"/>
</dbReference>
<comment type="caution">
    <text evidence="2">The sequence shown here is derived from an EMBL/GenBank/DDBJ whole genome shotgun (WGS) entry which is preliminary data.</text>
</comment>
<dbReference type="InterPro" id="IPR055354">
    <property type="entry name" value="DUF7507"/>
</dbReference>
<evidence type="ECO:0000313" key="2">
    <source>
        <dbReference type="EMBL" id="RQH27426.1"/>
    </source>
</evidence>
<feature type="domain" description="DUF7507" evidence="1">
    <location>
        <begin position="970"/>
        <end position="1069"/>
    </location>
</feature>
<feature type="domain" description="DUF7507" evidence="1">
    <location>
        <begin position="1083"/>
        <end position="1183"/>
    </location>
</feature>